<dbReference type="InterPro" id="IPR038939">
    <property type="entry name" value="PDV1/PDV2"/>
</dbReference>
<proteinExistence type="predicted"/>
<organism evidence="2 3">
    <name type="scientific">Abeliophyllum distichum</name>
    <dbReference type="NCBI Taxonomy" id="126358"/>
    <lineage>
        <taxon>Eukaryota</taxon>
        <taxon>Viridiplantae</taxon>
        <taxon>Streptophyta</taxon>
        <taxon>Embryophyta</taxon>
        <taxon>Tracheophyta</taxon>
        <taxon>Spermatophyta</taxon>
        <taxon>Magnoliopsida</taxon>
        <taxon>eudicotyledons</taxon>
        <taxon>Gunneridae</taxon>
        <taxon>Pentapetalae</taxon>
        <taxon>asterids</taxon>
        <taxon>lamiids</taxon>
        <taxon>Lamiales</taxon>
        <taxon>Oleaceae</taxon>
        <taxon>Forsythieae</taxon>
        <taxon>Abeliophyllum</taxon>
    </lineage>
</organism>
<dbReference type="PANTHER" id="PTHR33600">
    <property type="entry name" value="PLASTID DIVISION PROTEIN PDV2"/>
    <property type="match status" value="1"/>
</dbReference>
<protein>
    <submittedName>
        <fullName evidence="2">Plastid division protein PDV2</fullName>
    </submittedName>
</protein>
<comment type="caution">
    <text evidence="2">The sequence shown here is derived from an EMBL/GenBank/DDBJ whole genome shotgun (WGS) entry which is preliminary data.</text>
</comment>
<dbReference type="Proteomes" id="UP001604336">
    <property type="component" value="Unassembled WGS sequence"/>
</dbReference>
<evidence type="ECO:0000313" key="2">
    <source>
        <dbReference type="EMBL" id="KAL2460188.1"/>
    </source>
</evidence>
<dbReference type="EMBL" id="JBFOLK010000014">
    <property type="protein sequence ID" value="KAL2460188.1"/>
    <property type="molecule type" value="Genomic_DNA"/>
</dbReference>
<dbReference type="AlphaFoldDB" id="A0ABD1P8H9"/>
<keyword evidence="1" id="KW-1133">Transmembrane helix</keyword>
<reference evidence="3" key="1">
    <citation type="submission" date="2024-07" db="EMBL/GenBank/DDBJ databases">
        <title>Two chromosome-level genome assemblies of Korean endemic species Abeliophyllum distichum and Forsythia ovata (Oleaceae).</title>
        <authorList>
            <person name="Jang H."/>
        </authorList>
    </citation>
    <scope>NUCLEOTIDE SEQUENCE [LARGE SCALE GENOMIC DNA]</scope>
</reference>
<feature type="transmembrane region" description="Helical" evidence="1">
    <location>
        <begin position="93"/>
        <end position="115"/>
    </location>
</feature>
<name>A0ABD1P8H9_9LAMI</name>
<keyword evidence="3" id="KW-1185">Reference proteome</keyword>
<dbReference type="PANTHER" id="PTHR33600:SF3">
    <property type="entry name" value="PLASTID DIVISION PROTEIN PDV2"/>
    <property type="match status" value="1"/>
</dbReference>
<accession>A0ABD1P8H9</accession>
<evidence type="ECO:0000256" key="1">
    <source>
        <dbReference type="SAM" id="Phobius"/>
    </source>
</evidence>
<keyword evidence="1" id="KW-0812">Transmembrane</keyword>
<evidence type="ECO:0000313" key="3">
    <source>
        <dbReference type="Proteomes" id="UP001604336"/>
    </source>
</evidence>
<sequence length="130" mass="14483">MLAGTAAKAALTIIGVISILSLAGFEPSVRKRGNHFKFLDIFQLQQNNDKGTAVAECPTGKIPVMENGEMRCVVKERVEIPFESGVSDTGCELWVWMKLYLSLSFVYTALVFDIMQKRNNLGRAFILFGY</sequence>
<gene>
    <name evidence="2" type="ORF">Adt_43608</name>
</gene>
<keyword evidence="1" id="KW-0472">Membrane</keyword>